<proteinExistence type="predicted"/>
<feature type="domain" description="YEATS" evidence="5">
    <location>
        <begin position="1"/>
        <end position="129"/>
    </location>
</feature>
<evidence type="ECO:0000259" key="5">
    <source>
        <dbReference type="PROSITE" id="PS51037"/>
    </source>
</evidence>
<evidence type="ECO:0000313" key="6">
    <source>
        <dbReference type="EMBL" id="CAL1301334.1"/>
    </source>
</evidence>
<dbReference type="GO" id="GO:0003682">
    <property type="term" value="F:chromatin binding"/>
    <property type="evidence" value="ECO:0007669"/>
    <property type="project" value="TreeGrafter"/>
</dbReference>
<dbReference type="GO" id="GO:0008023">
    <property type="term" value="C:transcription elongation factor complex"/>
    <property type="evidence" value="ECO:0007669"/>
    <property type="project" value="TreeGrafter"/>
</dbReference>
<evidence type="ECO:0000256" key="4">
    <source>
        <dbReference type="SAM" id="MobiDB-lite"/>
    </source>
</evidence>
<dbReference type="PROSITE" id="PS51037">
    <property type="entry name" value="YEATS"/>
    <property type="match status" value="1"/>
</dbReference>
<dbReference type="PANTHER" id="PTHR47827:SF3">
    <property type="entry name" value="AF-9 ANC1 HOMOLOGY DOMAIN-CONTAINING PROTEIN"/>
    <property type="match status" value="1"/>
</dbReference>
<dbReference type="GO" id="GO:0045893">
    <property type="term" value="P:positive regulation of DNA-templated transcription"/>
    <property type="evidence" value="ECO:0007669"/>
    <property type="project" value="TreeGrafter"/>
</dbReference>
<evidence type="ECO:0000256" key="3">
    <source>
        <dbReference type="SAM" id="Coils"/>
    </source>
</evidence>
<evidence type="ECO:0000256" key="2">
    <source>
        <dbReference type="PROSITE-ProRule" id="PRU00376"/>
    </source>
</evidence>
<name>A0AAV2C0C1_9ARAC</name>
<organism evidence="6 7">
    <name type="scientific">Larinioides sclopetarius</name>
    <dbReference type="NCBI Taxonomy" id="280406"/>
    <lineage>
        <taxon>Eukaryota</taxon>
        <taxon>Metazoa</taxon>
        <taxon>Ecdysozoa</taxon>
        <taxon>Arthropoda</taxon>
        <taxon>Chelicerata</taxon>
        <taxon>Arachnida</taxon>
        <taxon>Araneae</taxon>
        <taxon>Araneomorphae</taxon>
        <taxon>Entelegynae</taxon>
        <taxon>Araneoidea</taxon>
        <taxon>Araneidae</taxon>
        <taxon>Larinioides</taxon>
    </lineage>
</organism>
<comment type="subcellular location">
    <subcellularLocation>
        <location evidence="2">Nucleus</location>
    </subcellularLocation>
</comment>
<feature type="region of interest" description="Disordered" evidence="4">
    <location>
        <begin position="423"/>
        <end position="457"/>
    </location>
</feature>
<feature type="region of interest" description="Disordered" evidence="4">
    <location>
        <begin position="274"/>
        <end position="297"/>
    </location>
</feature>
<keyword evidence="3" id="KW-0175">Coiled coil</keyword>
<gene>
    <name evidence="6" type="ORF">LARSCL_LOCUS22450</name>
</gene>
<evidence type="ECO:0000313" key="7">
    <source>
        <dbReference type="Proteomes" id="UP001497382"/>
    </source>
</evidence>
<dbReference type="EMBL" id="CAXIEN010000654">
    <property type="protein sequence ID" value="CAL1301334.1"/>
    <property type="molecule type" value="Genomic_DNA"/>
</dbReference>
<evidence type="ECO:0000256" key="1">
    <source>
        <dbReference type="ARBA" id="ARBA00023242"/>
    </source>
</evidence>
<dbReference type="Proteomes" id="UP001497382">
    <property type="component" value="Unassembled WGS sequence"/>
</dbReference>
<reference evidence="6 7" key="1">
    <citation type="submission" date="2024-04" db="EMBL/GenBank/DDBJ databases">
        <authorList>
            <person name="Rising A."/>
            <person name="Reimegard J."/>
            <person name="Sonavane S."/>
            <person name="Akerstrom W."/>
            <person name="Nylinder S."/>
            <person name="Hedman E."/>
            <person name="Kallberg Y."/>
        </authorList>
    </citation>
    <scope>NUCLEOTIDE SEQUENCE [LARGE SCALE GENOMIC DNA]</scope>
</reference>
<accession>A0AAV2C0C1</accession>
<protein>
    <recommendedName>
        <fullName evidence="5">YEATS domain-containing protein</fullName>
    </recommendedName>
</protein>
<dbReference type="InterPro" id="IPR038704">
    <property type="entry name" value="YEAST_sf"/>
</dbReference>
<dbReference type="Pfam" id="PF03366">
    <property type="entry name" value="YEATS"/>
    <property type="match status" value="1"/>
</dbReference>
<feature type="compositionally biased region" description="Basic and acidic residues" evidence="4">
    <location>
        <begin position="279"/>
        <end position="291"/>
    </location>
</feature>
<sequence length="1145" mass="130345">MEVKIELGHKAWKNIKPTIESYTHDWTVFVQGVNGNEIKHIVEKVIFHLPDSYPDPNRVKDKPPYALSESSSQGLSIEIDVFFCPEAKLKKVHYVYDVFIGDEVVNISWERKLSFPNPSKEFKEKLLLAGGEIVDLLNAFPVMSDGFIKIKEEPVDEIQSVNNVDEATINSAVQNIDNLQNKCSTSSQEQLDFNKLLEENKKLKESNIEIKEKTDAQEKLMDYYKENFSRYEANILNTNLGIDQLKKKLEVDEREITTLKLQLQMLQNKVLRIQNTSPEKGRKGTKRKNEENLNLSPAIGKEKENVFDPARCIASYSSTLQNSSKENQNVHETAKSNSVTSVIQDASVNEADIEFSNLGCFSVQSPSPSHLNDLTQSLNDIQSNSHHKNLHKDQDIETVDSSKDLTPAIAFSVKSKNTCDVGKSVEKNSSKANTSINKPNIKNKGIEKPANRRSMKVNSSLNTPEIIIIDIEKSTKARSAKANVSQKAPEIITIDDEDSEEESSSIIKYPNPSEIVDSEKSANANVSLNKSDTKTNDIKNPVCEGSVRLNSSLNTSEIIIDADKCAKKSSANINTSLDELDLRINNVEKIGEGNSFEAPTSVNVLNIKPCSTNKVQEQFETSIHEHCVSSTERTNINSSNLNCKQNGKPFNFGGTVISSLTPNNTKPPKKKKLKKDRNIAKNTLLSLTSRQRKRRRRIQNFSKKFQSKTTCINSQDLNDTSAPKLTSFLTENCLKLASELDRIKNSAFSKYRESTNLLFDKLENINTNELTDECFFHYVHSLIDYFSDPKTMDMPTLIYLVVDYLSSNKVSPDSLFTYLQNQDVCVYIQPSENCIVHALFEIERKSLPHLNGLIRNTLNIIHQVMISKKKMAPNGLSSLCRVFMEICKINNDRWEPLFLCCELLRLRHRLAPYLINSLAGVWRTPFCLFDKFSAEENMLLGSINYGMKEKPTLMDSNLWMLTVRLRSTYFPHPLIIPPHQAIQFLTTEIFSRCERGLFQNLWMLASPLIIYVLKETWKWKKSFRDGYLEPKLLHFSRCSNEQGFGLFCNLYVDIFSRCPESPFGHTLQFFASTELHQGVKFVQDCVAVALLKYIGIKDKHIPALLRDWFLKNQENPKLAILIHLYCKKVMESHDSFLKWDDIIIV</sequence>
<dbReference type="AlphaFoldDB" id="A0AAV2C0C1"/>
<dbReference type="Gene3D" id="2.60.40.1970">
    <property type="entry name" value="YEATS domain"/>
    <property type="match status" value="1"/>
</dbReference>
<dbReference type="PANTHER" id="PTHR47827">
    <property type="entry name" value="AHD DOMAIN-CONTAINING PROTEIN"/>
    <property type="match status" value="1"/>
</dbReference>
<keyword evidence="1 2" id="KW-0539">Nucleus</keyword>
<comment type="caution">
    <text evidence="6">The sequence shown here is derived from an EMBL/GenBank/DDBJ whole genome shotgun (WGS) entry which is preliminary data.</text>
</comment>
<feature type="compositionally biased region" description="Polar residues" evidence="4">
    <location>
        <begin position="430"/>
        <end position="440"/>
    </location>
</feature>
<feature type="coiled-coil region" evidence="3">
    <location>
        <begin position="162"/>
        <end position="216"/>
    </location>
</feature>
<dbReference type="InterPro" id="IPR055129">
    <property type="entry name" value="YEATS_dom"/>
</dbReference>
<dbReference type="InterPro" id="IPR052790">
    <property type="entry name" value="YEATS_domain"/>
</dbReference>
<keyword evidence="7" id="KW-1185">Reference proteome</keyword>
<dbReference type="CDD" id="cd16906">
    <property type="entry name" value="YEATS_AF-9_like"/>
    <property type="match status" value="1"/>
</dbReference>